<name>A0ABS4RE43_9BACI</name>
<proteinExistence type="predicted"/>
<keyword evidence="3" id="KW-1185">Reference proteome</keyword>
<evidence type="ECO:0000313" key="3">
    <source>
        <dbReference type="Proteomes" id="UP001519293"/>
    </source>
</evidence>
<gene>
    <name evidence="2" type="ORF">J2Z40_001737</name>
</gene>
<keyword evidence="1" id="KW-0472">Membrane</keyword>
<keyword evidence="1" id="KW-1133">Transmembrane helix</keyword>
<reference evidence="2 3" key="1">
    <citation type="submission" date="2021-03" db="EMBL/GenBank/DDBJ databases">
        <title>Genomic Encyclopedia of Type Strains, Phase IV (KMG-IV): sequencing the most valuable type-strain genomes for metagenomic binning, comparative biology and taxonomic classification.</title>
        <authorList>
            <person name="Goeker M."/>
        </authorList>
    </citation>
    <scope>NUCLEOTIDE SEQUENCE [LARGE SCALE GENOMIC DNA]</scope>
    <source>
        <strain evidence="2 3">DSM 26675</strain>
    </source>
</reference>
<feature type="transmembrane region" description="Helical" evidence="1">
    <location>
        <begin position="6"/>
        <end position="29"/>
    </location>
</feature>
<evidence type="ECO:0000313" key="2">
    <source>
        <dbReference type="EMBL" id="MBP2241175.1"/>
    </source>
</evidence>
<dbReference type="RefSeq" id="WP_066392830.1">
    <property type="nucleotide sequence ID" value="NZ_JAGIKZ010000007.1"/>
</dbReference>
<keyword evidence="1" id="KW-0812">Transmembrane</keyword>
<organism evidence="2 3">
    <name type="scientific">Cytobacillus eiseniae</name>
    <dbReference type="NCBI Taxonomy" id="762947"/>
    <lineage>
        <taxon>Bacteria</taxon>
        <taxon>Bacillati</taxon>
        <taxon>Bacillota</taxon>
        <taxon>Bacilli</taxon>
        <taxon>Bacillales</taxon>
        <taxon>Bacillaceae</taxon>
        <taxon>Cytobacillus</taxon>
    </lineage>
</organism>
<accession>A0ABS4RE43</accession>
<comment type="caution">
    <text evidence="2">The sequence shown here is derived from an EMBL/GenBank/DDBJ whole genome shotgun (WGS) entry which is preliminary data.</text>
</comment>
<protein>
    <submittedName>
        <fullName evidence="2">Uncharacterized protein</fullName>
    </submittedName>
</protein>
<sequence length="62" mass="6640">MGGYILDLVIVALIIIGLTATIGVLTNGIGNRFFGGKKRTEFVDLSNKMQVGWKTVGGNKKD</sequence>
<dbReference type="EMBL" id="JAGIKZ010000007">
    <property type="protein sequence ID" value="MBP2241175.1"/>
    <property type="molecule type" value="Genomic_DNA"/>
</dbReference>
<dbReference type="Proteomes" id="UP001519293">
    <property type="component" value="Unassembled WGS sequence"/>
</dbReference>
<evidence type="ECO:0000256" key="1">
    <source>
        <dbReference type="SAM" id="Phobius"/>
    </source>
</evidence>